<reference evidence="5" key="2">
    <citation type="submission" date="2020-05" db="UniProtKB">
        <authorList>
            <consortium name="EnsemblMetazoa"/>
        </authorList>
    </citation>
    <scope>IDENTIFICATION</scope>
    <source>
        <strain evidence="5">wikel</strain>
    </source>
</reference>
<dbReference type="InParanoid" id="B7PMI4"/>
<evidence type="ECO:0000256" key="1">
    <source>
        <dbReference type="ARBA" id="ARBA00010136"/>
    </source>
</evidence>
<organism>
    <name type="scientific">Ixodes scapularis</name>
    <name type="common">Black-legged tick</name>
    <name type="synonym">Deer tick</name>
    <dbReference type="NCBI Taxonomy" id="6945"/>
    <lineage>
        <taxon>Eukaryota</taxon>
        <taxon>Metazoa</taxon>
        <taxon>Ecdysozoa</taxon>
        <taxon>Arthropoda</taxon>
        <taxon>Chelicerata</taxon>
        <taxon>Arachnida</taxon>
        <taxon>Acari</taxon>
        <taxon>Parasitiformes</taxon>
        <taxon>Ixodida</taxon>
        <taxon>Ixodoidea</taxon>
        <taxon>Ixodidae</taxon>
        <taxon>Ixodinae</taxon>
        <taxon>Ixodes</taxon>
    </lineage>
</organism>
<name>B7PMI4_IXOSC</name>
<dbReference type="InterPro" id="IPR014782">
    <property type="entry name" value="Peptidase_M1_dom"/>
</dbReference>
<dbReference type="EnsemblMetazoa" id="ISCW019225-RA">
    <property type="protein sequence ID" value="ISCW019225-PA"/>
    <property type="gene ID" value="ISCW019225"/>
</dbReference>
<keyword evidence="4" id="KW-0645">Protease</keyword>
<dbReference type="OrthoDB" id="10031169at2759"/>
<dbReference type="PANTHER" id="PTHR11533:SF299">
    <property type="entry name" value="AMINOPEPTIDASE"/>
    <property type="match status" value="1"/>
</dbReference>
<dbReference type="VEuPathDB" id="VectorBase:ISCP_000262"/>
<dbReference type="Gene3D" id="2.60.40.1910">
    <property type="match status" value="1"/>
</dbReference>
<dbReference type="GO" id="GO:0008270">
    <property type="term" value="F:zinc ion binding"/>
    <property type="evidence" value="ECO:0007669"/>
    <property type="project" value="InterPro"/>
</dbReference>
<dbReference type="HOGENOM" id="CLU_501823_0_0_1"/>
<dbReference type="SUPFAM" id="SSF55486">
    <property type="entry name" value="Metalloproteases ('zincins'), catalytic domain"/>
    <property type="match status" value="1"/>
</dbReference>
<dbReference type="VEuPathDB" id="VectorBase:ISCW019225"/>
<reference evidence="4 6" key="1">
    <citation type="submission" date="2008-03" db="EMBL/GenBank/DDBJ databases">
        <title>Annotation of Ixodes scapularis.</title>
        <authorList>
            <consortium name="Ixodes scapularis Genome Project Consortium"/>
            <person name="Caler E."/>
            <person name="Hannick L.I."/>
            <person name="Bidwell S."/>
            <person name="Joardar V."/>
            <person name="Thiagarajan M."/>
            <person name="Amedeo P."/>
            <person name="Galinsky K.J."/>
            <person name="Schobel S."/>
            <person name="Inman J."/>
            <person name="Hostetler J."/>
            <person name="Miller J."/>
            <person name="Hammond M."/>
            <person name="Megy K."/>
            <person name="Lawson D."/>
            <person name="Kodira C."/>
            <person name="Sutton G."/>
            <person name="Meyer J."/>
            <person name="Hill C.A."/>
            <person name="Birren B."/>
            <person name="Nene V."/>
            <person name="Collins F."/>
            <person name="Alarcon-Chaidez F."/>
            <person name="Wikel S."/>
            <person name="Strausberg R."/>
        </authorList>
    </citation>
    <scope>NUCLEOTIDE SEQUENCE [LARGE SCALE GENOMIC DNA]</scope>
    <source>
        <strain evidence="6">Wikel</strain>
        <strain evidence="4">Wikel colony</strain>
    </source>
</reference>
<dbReference type="STRING" id="6945.B7PMI4"/>
<keyword evidence="4" id="KW-0031">Aminopeptidase</keyword>
<dbReference type="Proteomes" id="UP000001555">
    <property type="component" value="Unassembled WGS sequence"/>
</dbReference>
<dbReference type="SUPFAM" id="SSF63737">
    <property type="entry name" value="Leukotriene A4 hydrolase N-terminal domain"/>
    <property type="match status" value="1"/>
</dbReference>
<sequence>MASFLEHADVPMMIPSLDDLDVKMTFTVLLSRPNSSFAALSSWDPLKDLQQDDGRVLSVFERTAPIPSYQLGLAITNLPKTTDGFTSLRAQPEEAEKLHYLLGFCTDIIEKAAEATGIAFPVKGLDLLVIRSFPRACHSTWRLLVIRADVFMNVNSHWNLELASLRIALEILRTWFGELRSVGPWVDNSLALLYAIKVLKLIKPQWLMDDVLHAYRFAALSSAVGYAVLSNTSSVLFDHTVDHTAVSLLSMFRAAIGQDSFQKATFKYLEGYNLGTANEADFWSALKDASGIENLPEYALYWRSHPDYPCLNVSRLDAETIHLVQTPFCGPNCVKSKAPRPVWPIPITFTYASEPKKIDATAMVIWMTTLEMTLKVPQAHFNDWVLIDVYTEGVYRVDYQNQNWDHLIRQLRRDPTDIPVPNRAKMLDDLFHFAHAGYRSYEKFLRAVEYLGKEREALPWVHYTRLVEALPGRAKKTLAWSSMNRRICWNIVAEIAAASGQFSDIASTSPKSVFEVAVLRHCCRFGHVKCPNVLPEQPPVHGW</sequence>
<dbReference type="EMBL" id="ABJB010857432">
    <property type="status" value="NOT_ANNOTATED_CDS"/>
    <property type="molecule type" value="Genomic_DNA"/>
</dbReference>
<evidence type="ECO:0000313" key="6">
    <source>
        <dbReference type="Proteomes" id="UP000001555"/>
    </source>
</evidence>
<dbReference type="VEuPathDB" id="VectorBase:ISCI019225"/>
<protein>
    <submittedName>
        <fullName evidence="4 5">Aminopeptidase A, putative</fullName>
        <ecNumber evidence="4">3.4.11.2</ecNumber>
    </submittedName>
</protein>
<dbReference type="InterPro" id="IPR024571">
    <property type="entry name" value="ERAP1-like_C_dom"/>
</dbReference>
<proteinExistence type="inferred from homology"/>
<dbReference type="InterPro" id="IPR050344">
    <property type="entry name" value="Peptidase_M1_aminopeptidases"/>
</dbReference>
<dbReference type="PANTHER" id="PTHR11533">
    <property type="entry name" value="PROTEASE M1 ZINC METALLOPROTEASE"/>
    <property type="match status" value="1"/>
</dbReference>
<feature type="domain" description="Peptidase M1 membrane alanine aminopeptidase" evidence="2">
    <location>
        <begin position="106"/>
        <end position="294"/>
    </location>
</feature>
<feature type="domain" description="ERAP1-like C-terminal" evidence="3">
    <location>
        <begin position="384"/>
        <end position="530"/>
    </location>
</feature>
<dbReference type="AlphaFoldDB" id="B7PMI4"/>
<accession>B7PMI4</accession>
<evidence type="ECO:0000259" key="2">
    <source>
        <dbReference type="Pfam" id="PF01433"/>
    </source>
</evidence>
<evidence type="ECO:0000313" key="4">
    <source>
        <dbReference type="EMBL" id="EEC07806.1"/>
    </source>
</evidence>
<evidence type="ECO:0000313" key="5">
    <source>
        <dbReference type="EnsemblMetazoa" id="ISCW019225-PA"/>
    </source>
</evidence>
<dbReference type="EMBL" id="DS747703">
    <property type="protein sequence ID" value="EEC07806.1"/>
    <property type="molecule type" value="Genomic_DNA"/>
</dbReference>
<dbReference type="PaxDb" id="6945-B7PMI4"/>
<dbReference type="Gene3D" id="1.10.390.10">
    <property type="entry name" value="Neutral Protease Domain 2"/>
    <property type="match status" value="1"/>
</dbReference>
<dbReference type="GO" id="GO:0008237">
    <property type="term" value="F:metallopeptidase activity"/>
    <property type="evidence" value="ECO:0007669"/>
    <property type="project" value="InterPro"/>
</dbReference>
<dbReference type="Pfam" id="PF11838">
    <property type="entry name" value="ERAP1_C"/>
    <property type="match status" value="1"/>
</dbReference>
<dbReference type="Gene3D" id="1.25.50.20">
    <property type="match status" value="1"/>
</dbReference>
<gene>
    <name evidence="4" type="ORF">IscW_ISCW019225</name>
</gene>
<keyword evidence="4" id="KW-0378">Hydrolase</keyword>
<evidence type="ECO:0000259" key="3">
    <source>
        <dbReference type="Pfam" id="PF11838"/>
    </source>
</evidence>
<dbReference type="InterPro" id="IPR042097">
    <property type="entry name" value="Aminopeptidase_N-like_N_sf"/>
</dbReference>
<dbReference type="Pfam" id="PF01433">
    <property type="entry name" value="Peptidase_M1"/>
    <property type="match status" value="1"/>
</dbReference>
<keyword evidence="6" id="KW-1185">Reference proteome</keyword>
<dbReference type="InterPro" id="IPR027268">
    <property type="entry name" value="Peptidase_M4/M1_CTD_sf"/>
</dbReference>
<dbReference type="EC" id="3.4.11.2" evidence="4"/>
<comment type="similarity">
    <text evidence="1">Belongs to the peptidase M1 family.</text>
</comment>
<dbReference type="GO" id="GO:0016285">
    <property type="term" value="F:alanyl aminopeptidase activity"/>
    <property type="evidence" value="ECO:0007669"/>
    <property type="project" value="UniProtKB-EC"/>
</dbReference>
<dbReference type="Gene3D" id="2.60.40.1730">
    <property type="entry name" value="tricorn interacting facor f3 domain"/>
    <property type="match status" value="1"/>
</dbReference>